<feature type="compositionally biased region" description="Polar residues" evidence="1">
    <location>
        <begin position="33"/>
        <end position="43"/>
    </location>
</feature>
<reference evidence="2" key="1">
    <citation type="submission" date="2023-07" db="EMBL/GenBank/DDBJ databases">
        <title>draft genome sequence of fig (Ficus carica).</title>
        <authorList>
            <person name="Takahashi T."/>
            <person name="Nishimura K."/>
        </authorList>
    </citation>
    <scope>NUCLEOTIDE SEQUENCE</scope>
</reference>
<dbReference type="AlphaFoldDB" id="A0AA88ACR3"/>
<feature type="region of interest" description="Disordered" evidence="1">
    <location>
        <begin position="1"/>
        <end position="43"/>
    </location>
</feature>
<accession>A0AA88ACR3</accession>
<feature type="compositionally biased region" description="Basic and acidic residues" evidence="1">
    <location>
        <begin position="21"/>
        <end position="30"/>
    </location>
</feature>
<proteinExistence type="predicted"/>
<feature type="region of interest" description="Disordered" evidence="1">
    <location>
        <begin position="59"/>
        <end position="86"/>
    </location>
</feature>
<sequence length="86" mass="10194">MRHHRWPSSIQKRRKKRDRKTRRERDERDLTSAGDSSNLTSSALNRLVAGQEISALMSEEKERRSDIFTGGREKRSLMPRIDLHDY</sequence>
<dbReference type="EMBL" id="BTGU01000032">
    <property type="protein sequence ID" value="GMN49940.1"/>
    <property type="molecule type" value="Genomic_DNA"/>
</dbReference>
<gene>
    <name evidence="2" type="ORF">TIFTF001_019105</name>
</gene>
<evidence type="ECO:0000313" key="3">
    <source>
        <dbReference type="Proteomes" id="UP001187192"/>
    </source>
</evidence>
<protein>
    <submittedName>
        <fullName evidence="2">Uncharacterized protein</fullName>
    </submittedName>
</protein>
<evidence type="ECO:0000256" key="1">
    <source>
        <dbReference type="SAM" id="MobiDB-lite"/>
    </source>
</evidence>
<evidence type="ECO:0000313" key="2">
    <source>
        <dbReference type="EMBL" id="GMN49940.1"/>
    </source>
</evidence>
<organism evidence="2 3">
    <name type="scientific">Ficus carica</name>
    <name type="common">Common fig</name>
    <dbReference type="NCBI Taxonomy" id="3494"/>
    <lineage>
        <taxon>Eukaryota</taxon>
        <taxon>Viridiplantae</taxon>
        <taxon>Streptophyta</taxon>
        <taxon>Embryophyta</taxon>
        <taxon>Tracheophyta</taxon>
        <taxon>Spermatophyta</taxon>
        <taxon>Magnoliopsida</taxon>
        <taxon>eudicotyledons</taxon>
        <taxon>Gunneridae</taxon>
        <taxon>Pentapetalae</taxon>
        <taxon>rosids</taxon>
        <taxon>fabids</taxon>
        <taxon>Rosales</taxon>
        <taxon>Moraceae</taxon>
        <taxon>Ficeae</taxon>
        <taxon>Ficus</taxon>
    </lineage>
</organism>
<keyword evidence="3" id="KW-1185">Reference proteome</keyword>
<comment type="caution">
    <text evidence="2">The sequence shown here is derived from an EMBL/GenBank/DDBJ whole genome shotgun (WGS) entry which is preliminary data.</text>
</comment>
<dbReference type="Proteomes" id="UP001187192">
    <property type="component" value="Unassembled WGS sequence"/>
</dbReference>
<feature type="compositionally biased region" description="Basic residues" evidence="1">
    <location>
        <begin position="1"/>
        <end position="20"/>
    </location>
</feature>
<name>A0AA88ACR3_FICCA</name>